<dbReference type="EMBL" id="CAAALY010104803">
    <property type="protein sequence ID" value="VEL29623.1"/>
    <property type="molecule type" value="Genomic_DNA"/>
</dbReference>
<comment type="caution">
    <text evidence="2">The sequence shown here is derived from an EMBL/GenBank/DDBJ whole genome shotgun (WGS) entry which is preliminary data.</text>
</comment>
<dbReference type="OrthoDB" id="10564424at2759"/>
<organism evidence="2 3">
    <name type="scientific">Protopolystoma xenopodis</name>
    <dbReference type="NCBI Taxonomy" id="117903"/>
    <lineage>
        <taxon>Eukaryota</taxon>
        <taxon>Metazoa</taxon>
        <taxon>Spiralia</taxon>
        <taxon>Lophotrochozoa</taxon>
        <taxon>Platyhelminthes</taxon>
        <taxon>Monogenea</taxon>
        <taxon>Polyopisthocotylea</taxon>
        <taxon>Polystomatidea</taxon>
        <taxon>Polystomatidae</taxon>
        <taxon>Protopolystoma</taxon>
    </lineage>
</organism>
<name>A0A3S5C1P6_9PLAT</name>
<keyword evidence="1" id="KW-0812">Transmembrane</keyword>
<evidence type="ECO:0000313" key="2">
    <source>
        <dbReference type="EMBL" id="VEL29623.1"/>
    </source>
</evidence>
<reference evidence="2" key="1">
    <citation type="submission" date="2018-11" db="EMBL/GenBank/DDBJ databases">
        <authorList>
            <consortium name="Pathogen Informatics"/>
        </authorList>
    </citation>
    <scope>NUCLEOTIDE SEQUENCE</scope>
</reference>
<evidence type="ECO:0000313" key="3">
    <source>
        <dbReference type="Proteomes" id="UP000784294"/>
    </source>
</evidence>
<dbReference type="AlphaFoldDB" id="A0A3S5C1P6"/>
<keyword evidence="3" id="KW-1185">Reference proteome</keyword>
<dbReference type="Proteomes" id="UP000784294">
    <property type="component" value="Unassembled WGS sequence"/>
</dbReference>
<feature type="transmembrane region" description="Helical" evidence="1">
    <location>
        <begin position="95"/>
        <end position="112"/>
    </location>
</feature>
<keyword evidence="1" id="KW-1133">Transmembrane helix</keyword>
<gene>
    <name evidence="2" type="ORF">PXEA_LOCUS23063</name>
</gene>
<accession>A0A3S5C1P6</accession>
<keyword evidence="1" id="KW-0472">Membrane</keyword>
<sequence>MNLFREDKSSSSPSELPPQITESLAFHMFQLAHMLQGLASSDPTSAGRTGSVFAEADMISRQAQKNLQLVAFQVFLYVYLVNSSLSYCQRYPDECAIIFIVISGVGLLTWYIPSVARLIDDAECDTNETSGNYHGYHD</sequence>
<evidence type="ECO:0000256" key="1">
    <source>
        <dbReference type="SAM" id="Phobius"/>
    </source>
</evidence>
<proteinExistence type="predicted"/>
<protein>
    <submittedName>
        <fullName evidence="2">Uncharacterized protein</fullName>
    </submittedName>
</protein>